<evidence type="ECO:0000313" key="1">
    <source>
        <dbReference type="EMBL" id="MBB4277056.1"/>
    </source>
</evidence>
<reference evidence="1 2" key="1">
    <citation type="submission" date="2020-08" db="EMBL/GenBank/DDBJ databases">
        <title>Genomic Encyclopedia of Type Strains, Phase IV (KMG-V): Genome sequencing to study the core and pangenomes of soil and plant-associated prokaryotes.</title>
        <authorList>
            <person name="Whitman W."/>
        </authorList>
    </citation>
    <scope>NUCLEOTIDE SEQUENCE [LARGE SCALE GENOMIC DNA]</scope>
    <source>
        <strain evidence="1 2">SEMIA 402</strain>
    </source>
</reference>
<sequence length="121" mass="13586">MTMFTEEITIDFATTEDANILEWISSVGLARETAPDLTFQMDFDITPDLEDFSDEEIIDAFRDVSEAKGNWLSRTYRFIAEGDTRAALEELHQQFPQVLRPPQAELALVLRLGTGGGMARG</sequence>
<dbReference type="Proteomes" id="UP000533641">
    <property type="component" value="Unassembled WGS sequence"/>
</dbReference>
<organism evidence="1 2">
    <name type="scientific">Rhizobium mongolense</name>
    <dbReference type="NCBI Taxonomy" id="57676"/>
    <lineage>
        <taxon>Bacteria</taxon>
        <taxon>Pseudomonadati</taxon>
        <taxon>Pseudomonadota</taxon>
        <taxon>Alphaproteobacteria</taxon>
        <taxon>Hyphomicrobiales</taxon>
        <taxon>Rhizobiaceae</taxon>
        <taxon>Rhizobium/Agrobacterium group</taxon>
        <taxon>Rhizobium</taxon>
    </lineage>
</organism>
<dbReference type="EMBL" id="JACIGM010000011">
    <property type="protein sequence ID" value="MBB4277056.1"/>
    <property type="molecule type" value="Genomic_DNA"/>
</dbReference>
<name>A0A7W6WGA6_9HYPH</name>
<accession>A0A7W6WGA6</accession>
<proteinExistence type="predicted"/>
<evidence type="ECO:0000313" key="2">
    <source>
        <dbReference type="Proteomes" id="UP000533641"/>
    </source>
</evidence>
<protein>
    <submittedName>
        <fullName evidence="1">Uncharacterized protein</fullName>
    </submittedName>
</protein>
<comment type="caution">
    <text evidence="1">The sequence shown here is derived from an EMBL/GenBank/DDBJ whole genome shotgun (WGS) entry which is preliminary data.</text>
</comment>
<dbReference type="AlphaFoldDB" id="A0A7W6WGA6"/>
<gene>
    <name evidence="1" type="ORF">GGE12_004854</name>
</gene>
<dbReference type="RefSeq" id="WP_183927687.1">
    <property type="nucleotide sequence ID" value="NZ_JACIGM010000011.1"/>
</dbReference>